<dbReference type="SUPFAM" id="SSF53335">
    <property type="entry name" value="S-adenosyl-L-methionine-dependent methyltransferases"/>
    <property type="match status" value="1"/>
</dbReference>
<keyword evidence="1" id="KW-0472">Membrane</keyword>
<keyword evidence="1" id="KW-0812">Transmembrane</keyword>
<comment type="caution">
    <text evidence="3">The sequence shown here is derived from an EMBL/GenBank/DDBJ whole genome shotgun (WGS) entry which is preliminary data.</text>
</comment>
<feature type="domain" description="Methyltransferase FkbM" evidence="2">
    <location>
        <begin position="97"/>
        <end position="257"/>
    </location>
</feature>
<keyword evidence="1" id="KW-1133">Transmembrane helix</keyword>
<dbReference type="EMBL" id="LAZR01008540">
    <property type="protein sequence ID" value="KKM78116.1"/>
    <property type="molecule type" value="Genomic_DNA"/>
</dbReference>
<proteinExistence type="predicted"/>
<name>A0A0F9KTJ6_9ZZZZ</name>
<dbReference type="PANTHER" id="PTHR34203:SF15">
    <property type="entry name" value="SLL1173 PROTEIN"/>
    <property type="match status" value="1"/>
</dbReference>
<gene>
    <name evidence="3" type="ORF">LCGC14_1363240</name>
</gene>
<dbReference type="InterPro" id="IPR029063">
    <property type="entry name" value="SAM-dependent_MTases_sf"/>
</dbReference>
<dbReference type="InterPro" id="IPR052514">
    <property type="entry name" value="SAM-dependent_MTase"/>
</dbReference>
<feature type="transmembrane region" description="Helical" evidence="1">
    <location>
        <begin position="6"/>
        <end position="26"/>
    </location>
</feature>
<evidence type="ECO:0000256" key="1">
    <source>
        <dbReference type="SAM" id="Phobius"/>
    </source>
</evidence>
<dbReference type="AlphaFoldDB" id="A0A0F9KTJ6"/>
<dbReference type="InterPro" id="IPR006342">
    <property type="entry name" value="FkbM_mtfrase"/>
</dbReference>
<dbReference type="Pfam" id="PF05050">
    <property type="entry name" value="Methyltransf_21"/>
    <property type="match status" value="1"/>
</dbReference>
<evidence type="ECO:0000313" key="3">
    <source>
        <dbReference type="EMBL" id="KKM78116.1"/>
    </source>
</evidence>
<organism evidence="3">
    <name type="scientific">marine sediment metagenome</name>
    <dbReference type="NCBI Taxonomy" id="412755"/>
    <lineage>
        <taxon>unclassified sequences</taxon>
        <taxon>metagenomes</taxon>
        <taxon>ecological metagenomes</taxon>
    </lineage>
</organism>
<dbReference type="Gene3D" id="3.40.50.150">
    <property type="entry name" value="Vaccinia Virus protein VP39"/>
    <property type="match status" value="1"/>
</dbReference>
<sequence>MLNPKPYLTTARLNVIILLAWLLAGLERTLYIKKNEIIQDNNMVILKKLASYLPLQFQQEIKRYYFARQIKKGTFQTDDPECFRLHEWINNGDWVLDIGANIGRYTKRMSELVGNTGWVIAFEPVSLTFEILASNTALFSLENITLMNVAVSNKSRISGMVIPNWRKGCGEPRSKDYYKSHLVEENGDISVLCITIDSLNFPYHISLVKIDVEGSELQVLQGMKNLIERDNPVFIIEGSKTTALRRQSEGYLESFGYSFERGIHNRIFTFKEANK</sequence>
<protein>
    <recommendedName>
        <fullName evidence="2">Methyltransferase FkbM domain-containing protein</fullName>
    </recommendedName>
</protein>
<dbReference type="NCBIfam" id="TIGR01444">
    <property type="entry name" value="fkbM_fam"/>
    <property type="match status" value="1"/>
</dbReference>
<dbReference type="PANTHER" id="PTHR34203">
    <property type="entry name" value="METHYLTRANSFERASE, FKBM FAMILY PROTEIN"/>
    <property type="match status" value="1"/>
</dbReference>
<reference evidence="3" key="1">
    <citation type="journal article" date="2015" name="Nature">
        <title>Complex archaea that bridge the gap between prokaryotes and eukaryotes.</title>
        <authorList>
            <person name="Spang A."/>
            <person name="Saw J.H."/>
            <person name="Jorgensen S.L."/>
            <person name="Zaremba-Niedzwiedzka K."/>
            <person name="Martijn J."/>
            <person name="Lind A.E."/>
            <person name="van Eijk R."/>
            <person name="Schleper C."/>
            <person name="Guy L."/>
            <person name="Ettema T.J."/>
        </authorList>
    </citation>
    <scope>NUCLEOTIDE SEQUENCE</scope>
</reference>
<evidence type="ECO:0000259" key="2">
    <source>
        <dbReference type="Pfam" id="PF05050"/>
    </source>
</evidence>
<accession>A0A0F9KTJ6</accession>